<dbReference type="RefSeq" id="WP_160765243.1">
    <property type="nucleotide sequence ID" value="NZ_WUPT01000003.1"/>
</dbReference>
<dbReference type="PANTHER" id="PTHR30469:SF15">
    <property type="entry name" value="HLYD FAMILY OF SECRETION PROTEINS"/>
    <property type="match status" value="1"/>
</dbReference>
<accession>A0A7C9MF62</accession>
<comment type="caution">
    <text evidence="3">The sequence shown here is derived from an EMBL/GenBank/DDBJ whole genome shotgun (WGS) entry which is preliminary data.</text>
</comment>
<evidence type="ECO:0000313" key="4">
    <source>
        <dbReference type="Proteomes" id="UP000480350"/>
    </source>
</evidence>
<gene>
    <name evidence="3" type="ORF">GQ651_15810</name>
</gene>
<keyword evidence="4" id="KW-1185">Reference proteome</keyword>
<dbReference type="AlphaFoldDB" id="A0A7C9MF62"/>
<reference evidence="3 4" key="2">
    <citation type="submission" date="2020-03" db="EMBL/GenBank/DDBJ databases">
        <title>Kangsaoukella pontilimi gen. nov., sp. nov., a new member of the family Rhodobacteraceae isolated from a tidal mudflat.</title>
        <authorList>
            <person name="Kim I.S."/>
        </authorList>
    </citation>
    <scope>NUCLEOTIDE SEQUENCE [LARGE SCALE GENOMIC DNA]</scope>
    <source>
        <strain evidence="3 4">GH1-50</strain>
    </source>
</reference>
<dbReference type="InterPro" id="IPR058625">
    <property type="entry name" value="MdtA-like_BSH"/>
</dbReference>
<dbReference type="GO" id="GO:0015562">
    <property type="term" value="F:efflux transmembrane transporter activity"/>
    <property type="evidence" value="ECO:0007669"/>
    <property type="project" value="TreeGrafter"/>
</dbReference>
<feature type="coiled-coil region" evidence="1">
    <location>
        <begin position="119"/>
        <end position="153"/>
    </location>
</feature>
<proteinExistence type="predicted"/>
<evidence type="ECO:0000256" key="1">
    <source>
        <dbReference type="SAM" id="Coils"/>
    </source>
</evidence>
<organism evidence="3 4">
    <name type="scientific">Kangsaoukella pontilimi</name>
    <dbReference type="NCBI Taxonomy" id="2691042"/>
    <lineage>
        <taxon>Bacteria</taxon>
        <taxon>Pseudomonadati</taxon>
        <taxon>Pseudomonadota</taxon>
        <taxon>Alphaproteobacteria</taxon>
        <taxon>Rhodobacterales</taxon>
        <taxon>Paracoccaceae</taxon>
        <taxon>Kangsaoukella</taxon>
    </lineage>
</organism>
<dbReference type="Gene3D" id="1.10.287.470">
    <property type="entry name" value="Helix hairpin bin"/>
    <property type="match status" value="1"/>
</dbReference>
<evidence type="ECO:0000313" key="3">
    <source>
        <dbReference type="EMBL" id="MXQ09311.1"/>
    </source>
</evidence>
<feature type="domain" description="Multidrug resistance protein MdtA-like barrel-sandwich hybrid" evidence="2">
    <location>
        <begin position="80"/>
        <end position="257"/>
    </location>
</feature>
<evidence type="ECO:0000259" key="2">
    <source>
        <dbReference type="Pfam" id="PF25917"/>
    </source>
</evidence>
<dbReference type="PANTHER" id="PTHR30469">
    <property type="entry name" value="MULTIDRUG RESISTANCE PROTEIN MDTA"/>
    <property type="match status" value="1"/>
</dbReference>
<dbReference type="Gene3D" id="2.40.420.20">
    <property type="match status" value="1"/>
</dbReference>
<reference evidence="3 4" key="1">
    <citation type="submission" date="2019-12" db="EMBL/GenBank/DDBJ databases">
        <authorList>
            <person name="Lee S.D."/>
        </authorList>
    </citation>
    <scope>NUCLEOTIDE SEQUENCE [LARGE SCALE GENOMIC DNA]</scope>
    <source>
        <strain evidence="3 4">GH1-50</strain>
    </source>
</reference>
<keyword evidence="1" id="KW-0175">Coiled coil</keyword>
<dbReference type="Gene3D" id="2.40.50.100">
    <property type="match status" value="1"/>
</dbReference>
<dbReference type="Proteomes" id="UP000480350">
    <property type="component" value="Unassembled WGS sequence"/>
</dbReference>
<dbReference type="GO" id="GO:1990281">
    <property type="term" value="C:efflux pump complex"/>
    <property type="evidence" value="ECO:0007669"/>
    <property type="project" value="TreeGrafter"/>
</dbReference>
<dbReference type="Gene3D" id="2.40.30.170">
    <property type="match status" value="1"/>
</dbReference>
<dbReference type="SUPFAM" id="SSF111369">
    <property type="entry name" value="HlyD-like secretion proteins"/>
    <property type="match status" value="1"/>
</dbReference>
<protein>
    <submittedName>
        <fullName evidence="3">HlyD family efflux transporter periplasmic adaptor subunit</fullName>
    </submittedName>
</protein>
<name>A0A7C9MF62_9RHOB</name>
<dbReference type="EMBL" id="WUPT01000003">
    <property type="protein sequence ID" value="MXQ09311.1"/>
    <property type="molecule type" value="Genomic_DNA"/>
</dbReference>
<sequence length="485" mass="51728">MRFLGRSLTGLFLIAATIGLLAVAGDLVWGAIEARRAEEPQSRPARERVFAARVVEMTPEAIRPVLSTFGEVRARRALVLRASVGGEIIELADNFEEGGAVAAGDLLARIDPADAQSALDTARTDLAEAEADLAEAERAVILAGDDLRAAENQARLRARALDRQNDLLERGVGSQAAVETAELAVSSAEQAVVSRRQAEAAAEARLDQARTALERRRITVAEAERRLADTRIVAGFSGVLSDVQVVEGGLVTANERLADLIDPDDLEVAFRVSTSQYARLLTDGGRLIGAEITAAIDVLGFVIEAKGVISRESAVVGDGQTGRLLFARLDNPVGFRPGDFVSVKIQEPELTDVVRLPASSVDAAETVLVVGEEERLEVAGVTVLRREGNDIIVRAPDLTGREIVAERTPLLGAGIRVRPVRPGGEEVAPAAPETVTLDPDRRARLVAFVEASRMPAEVKERVLAQLQQDSVPAGVIERIESRMGG</sequence>
<dbReference type="Pfam" id="PF25917">
    <property type="entry name" value="BSH_RND"/>
    <property type="match status" value="1"/>
</dbReference>